<dbReference type="InterPro" id="IPR016130">
    <property type="entry name" value="Tyr_Pase_AS"/>
</dbReference>
<dbReference type="GO" id="GO:0035556">
    <property type="term" value="P:intracellular signal transduction"/>
    <property type="evidence" value="ECO:0007669"/>
    <property type="project" value="TreeGrafter"/>
</dbReference>
<dbReference type="InterPro" id="IPR036860">
    <property type="entry name" value="SH2_dom_sf"/>
</dbReference>
<evidence type="ECO:0000259" key="5">
    <source>
        <dbReference type="PROSITE" id="PS50055"/>
    </source>
</evidence>
<dbReference type="PROSITE" id="PS50055">
    <property type="entry name" value="TYR_PHOSPHATASE_PTP"/>
    <property type="match status" value="1"/>
</dbReference>
<dbReference type="PROSITE" id="PS00383">
    <property type="entry name" value="TYR_PHOSPHATASE_1"/>
    <property type="match status" value="1"/>
</dbReference>
<keyword evidence="4" id="KW-0727">SH2 domain</keyword>
<keyword evidence="7" id="KW-0675">Receptor</keyword>
<organism evidence="7">
    <name type="scientific">Myxobolus squamalis</name>
    <name type="common">Myxosporean</name>
    <dbReference type="NCBI Taxonomy" id="59785"/>
    <lineage>
        <taxon>Eukaryota</taxon>
        <taxon>Metazoa</taxon>
        <taxon>Cnidaria</taxon>
        <taxon>Myxozoa</taxon>
        <taxon>Myxosporea</taxon>
        <taxon>Bivalvulida</taxon>
        <taxon>Platysporina</taxon>
        <taxon>Myxobolidae</taxon>
        <taxon>Myxobolus</taxon>
    </lineage>
</organism>
<dbReference type="EMBL" id="GHBR01000113">
    <property type="protein sequence ID" value="NDJ95726.1"/>
    <property type="molecule type" value="Transcribed_RNA"/>
</dbReference>
<evidence type="ECO:0000256" key="2">
    <source>
        <dbReference type="ARBA" id="ARBA00022801"/>
    </source>
</evidence>
<dbReference type="SUPFAM" id="SSF55550">
    <property type="entry name" value="SH2 domain"/>
    <property type="match status" value="1"/>
</dbReference>
<accession>A0A6B2FZH6</accession>
<dbReference type="SUPFAM" id="SSF52799">
    <property type="entry name" value="(Phosphotyrosine protein) phosphatases II"/>
    <property type="match status" value="1"/>
</dbReference>
<dbReference type="InterPro" id="IPR052123">
    <property type="entry name" value="Non-rcpt_Tyr_Phosphatase"/>
</dbReference>
<dbReference type="SMART" id="SM00194">
    <property type="entry name" value="PTPc"/>
    <property type="match status" value="1"/>
</dbReference>
<keyword evidence="3" id="KW-0904">Protein phosphatase</keyword>
<dbReference type="PROSITE" id="PS50056">
    <property type="entry name" value="TYR_PHOSPHATASE_2"/>
    <property type="match status" value="1"/>
</dbReference>
<reference evidence="7" key="1">
    <citation type="submission" date="2018-11" db="EMBL/GenBank/DDBJ databases">
        <title>Myxobolus squamalis genome and transcriptome.</title>
        <authorList>
            <person name="Yahalomi D."/>
            <person name="Atkinson S.D."/>
            <person name="Neuhof M."/>
            <person name="Chang E.S."/>
            <person name="Philippe H."/>
            <person name="Cartwright P."/>
            <person name="Bartholomew J.L."/>
            <person name="Huchon D."/>
        </authorList>
    </citation>
    <scope>NUCLEOTIDE SEQUENCE</scope>
    <source>
        <strain evidence="7">71B08</strain>
        <tissue evidence="7">Whole</tissue>
    </source>
</reference>
<feature type="domain" description="Tyrosine specific protein phosphatases" evidence="6">
    <location>
        <begin position="431"/>
        <end position="509"/>
    </location>
</feature>
<dbReference type="InterPro" id="IPR029021">
    <property type="entry name" value="Prot-tyrosine_phosphatase-like"/>
</dbReference>
<protein>
    <recommendedName>
        <fullName evidence="1">protein-tyrosine-phosphatase</fullName>
        <ecNumber evidence="1">3.1.3.48</ecNumber>
    </recommendedName>
</protein>
<sequence length="536" mass="62152">MSIDDIHSDKESASLVHVSVKRWFIPLEEDKVLGFLSANSWQDNTFCFHSSNTNTKEFFLTVKSNGKLDQLPILCCPEICKYTIGNPVKLSFNSLAELLSNMLINRVNIKVENDRELIFSNYLRCPIPAQKWFIAGKFDDEAKEHFINSVDFNKFAVWMNKSNDFTAATKTPTYESFKIQHQKSGYTLDTITFFNDVEQLITHYQRLPLPKENGMNKKILPKPFDYTSFYACMIDKRIEALMQPATAYSDKINGFYVEFSDLKVESKVHSSEYVESKKVKYQAKNRYRDILAYDHTRVILRDTQDDYINANYVEADFQSSPPAYILCQAPTTETIEDHWQMIIQENINTIVILTNFIEKGMQKCIKYWPDLNSKKYILNEKYCVLNVGEKAKRDIVQIHLELKNMTDNTKKDILVLHYIAWPDYGVPTDCWGIIELLTLTNQQRDIGPPLSVIVHCSAGIGRTGTFIILDMILNKIKTEGISTVIDIKESLLKARKQRAYLVSTMDQYKFIHLSLMKYIEWRLGQASFSICKKQRD</sequence>
<dbReference type="PANTHER" id="PTHR46257:SF3">
    <property type="entry name" value="TYROSINE-PROTEIN PHOSPHATASE CORKSCREW"/>
    <property type="match status" value="1"/>
</dbReference>
<dbReference type="SMART" id="SM00404">
    <property type="entry name" value="PTPc_motif"/>
    <property type="match status" value="1"/>
</dbReference>
<evidence type="ECO:0000256" key="4">
    <source>
        <dbReference type="ARBA" id="ARBA00022999"/>
    </source>
</evidence>
<dbReference type="GO" id="GO:0005737">
    <property type="term" value="C:cytoplasm"/>
    <property type="evidence" value="ECO:0007669"/>
    <property type="project" value="TreeGrafter"/>
</dbReference>
<name>A0A6B2FZH6_MYXSQ</name>
<dbReference type="InterPro" id="IPR000387">
    <property type="entry name" value="Tyr_Pase_dom"/>
</dbReference>
<feature type="domain" description="Tyrosine-protein phosphatase" evidence="5">
    <location>
        <begin position="255"/>
        <end position="518"/>
    </location>
</feature>
<keyword evidence="2" id="KW-0378">Hydrolase</keyword>
<dbReference type="Gene3D" id="3.30.505.10">
    <property type="entry name" value="SH2 domain"/>
    <property type="match status" value="1"/>
</dbReference>
<dbReference type="GO" id="GO:0000278">
    <property type="term" value="P:mitotic cell cycle"/>
    <property type="evidence" value="ECO:0007669"/>
    <property type="project" value="TreeGrafter"/>
</dbReference>
<evidence type="ECO:0000259" key="6">
    <source>
        <dbReference type="PROSITE" id="PS50056"/>
    </source>
</evidence>
<dbReference type="InterPro" id="IPR000242">
    <property type="entry name" value="PTP_cat"/>
</dbReference>
<dbReference type="GO" id="GO:0030154">
    <property type="term" value="P:cell differentiation"/>
    <property type="evidence" value="ECO:0007669"/>
    <property type="project" value="TreeGrafter"/>
</dbReference>
<evidence type="ECO:0000256" key="1">
    <source>
        <dbReference type="ARBA" id="ARBA00013064"/>
    </source>
</evidence>
<dbReference type="Pfam" id="PF00102">
    <property type="entry name" value="Y_phosphatase"/>
    <property type="match status" value="1"/>
</dbReference>
<dbReference type="GO" id="GO:0004726">
    <property type="term" value="F:non-membrane spanning protein tyrosine phosphatase activity"/>
    <property type="evidence" value="ECO:0007669"/>
    <property type="project" value="TreeGrafter"/>
</dbReference>
<proteinExistence type="predicted"/>
<dbReference type="Gene3D" id="3.90.190.10">
    <property type="entry name" value="Protein tyrosine phosphatase superfamily"/>
    <property type="match status" value="1"/>
</dbReference>
<dbReference type="EC" id="3.1.3.48" evidence="1"/>
<dbReference type="GO" id="GO:0001784">
    <property type="term" value="F:phosphotyrosine residue binding"/>
    <property type="evidence" value="ECO:0007669"/>
    <property type="project" value="TreeGrafter"/>
</dbReference>
<dbReference type="InterPro" id="IPR003595">
    <property type="entry name" value="Tyr_Pase_cat"/>
</dbReference>
<evidence type="ECO:0000313" key="7">
    <source>
        <dbReference type="EMBL" id="NDJ95726.1"/>
    </source>
</evidence>
<dbReference type="PANTHER" id="PTHR46257">
    <property type="entry name" value="TYROSINE-PROTEIN PHOSPHATASE CORKSCREW"/>
    <property type="match status" value="1"/>
</dbReference>
<dbReference type="AlphaFoldDB" id="A0A6B2FZH6"/>
<dbReference type="PRINTS" id="PR00700">
    <property type="entry name" value="PRTYPHPHTASE"/>
</dbReference>
<evidence type="ECO:0000256" key="3">
    <source>
        <dbReference type="ARBA" id="ARBA00022912"/>
    </source>
</evidence>